<feature type="region of interest" description="Disordered" evidence="1">
    <location>
        <begin position="522"/>
        <end position="543"/>
    </location>
</feature>
<organism evidence="2 3">
    <name type="scientific">Actinokineospora spheciospongiae</name>
    <dbReference type="NCBI Taxonomy" id="909613"/>
    <lineage>
        <taxon>Bacteria</taxon>
        <taxon>Bacillati</taxon>
        <taxon>Actinomycetota</taxon>
        <taxon>Actinomycetes</taxon>
        <taxon>Pseudonocardiales</taxon>
        <taxon>Pseudonocardiaceae</taxon>
        <taxon>Actinokineospora</taxon>
    </lineage>
</organism>
<name>W7ICB1_9PSEU</name>
<protein>
    <submittedName>
        <fullName evidence="2">Uncharacterized protein</fullName>
    </submittedName>
</protein>
<dbReference type="InterPro" id="IPR038332">
    <property type="entry name" value="PPE_sf"/>
</dbReference>
<feature type="region of interest" description="Disordered" evidence="1">
    <location>
        <begin position="380"/>
        <end position="482"/>
    </location>
</feature>
<reference evidence="2 3" key="1">
    <citation type="journal article" date="2014" name="Genome Announc.">
        <title>Draft Genome Sequence of the Antitrypanosomally Active Sponge-Associated Bacterium Actinokineospora sp. Strain EG49.</title>
        <authorList>
            <person name="Harjes J."/>
            <person name="Ryu T."/>
            <person name="Abdelmohsen U.R."/>
            <person name="Moitinho-Silva L."/>
            <person name="Horn H."/>
            <person name="Ravasi T."/>
            <person name="Hentschel U."/>
        </authorList>
    </citation>
    <scope>NUCLEOTIDE SEQUENCE [LARGE SCALE GENOMIC DNA]</scope>
    <source>
        <strain evidence="2 3">EG49</strain>
    </source>
</reference>
<dbReference type="PATRIC" id="fig|909613.9.peg.6564"/>
<feature type="compositionally biased region" description="Gly residues" evidence="1">
    <location>
        <begin position="431"/>
        <end position="442"/>
    </location>
</feature>
<dbReference type="Proteomes" id="UP000019277">
    <property type="component" value="Unassembled WGS sequence"/>
</dbReference>
<sequence>MMADYSTWDEVKAVLDDPAVSDDDKARILRAFADVHGSSPFLGRDPEFWDNAGEIEDYADRYGVRDDVRDRIGGFPSREERDAGQATLDRELNRAEWDRAVDRAGEDLAGLPGRTVEGGGAGVGTSDEILEPGSRGMGFFALFLPPYRDWRCGGPDLHTDFENVYDELKSINFGRFRADAATMGQVHGELTEVTLDLSTAAGDLRGVWSGPAADAADAYGRAFVGHGREVADSAGTASTLVTEGVAHIETAVLHRAQTVFGLWADTVDGLTPQDTSRVIRAARQQADRDELRDMRGWPMFGGLDDDLFSWIGWALWGNRVREIMAQAAQGWLDGTFVALFDQKKRTFDEICASTRESVSEGWAAVVEGLNAVPADPFADLAGGIEVPRPDTGQGPSTQGPGAVENPTSGSPSSGGGGAPTAPSSSGSPSAPGGGGSGSGASSGGTPQAPAVPTVPQGALTQLDQAPGAGAGPRLDDLITGGAGGHVGGGVGDALDPAPDTVTITDGDVSYTVSEPDAAGRATLTVDTGDGKPKTHQLDFGPAGADAGFGPERRVAAEGVLTPEPGTGKIQVTDSLTAERTEDGKIVLRTPGVDGAAPKSYTVDFHEPAPADPASRPAGLAGGMPVDTAGTAGGSASGGPGGGSAGGGPAAGGGSAGGGPAGGGSAGGGPVAGGGPAGGGSPGGGAAAPVPAGPGSFAGAMPAEAVPGNPAGGVAAAAPAASGGSGGSGGGGGFGGTPMMGGMGAGGGGNAGGTDREANRYLVAKDVFEEDFDRFARVKGMLDPESVK</sequence>
<dbReference type="STRING" id="909613.UO65_6568"/>
<accession>W7ICB1</accession>
<keyword evidence="3" id="KW-1185">Reference proteome</keyword>
<gene>
    <name evidence="2" type="ORF">UO65_6568</name>
</gene>
<feature type="region of interest" description="Disordered" evidence="1">
    <location>
        <begin position="588"/>
        <end position="687"/>
    </location>
</feature>
<feature type="compositionally biased region" description="Gly residues" evidence="1">
    <location>
        <begin position="630"/>
        <end position="685"/>
    </location>
</feature>
<dbReference type="AlphaFoldDB" id="W7ICB1"/>
<dbReference type="EMBL" id="AYXG01000255">
    <property type="protein sequence ID" value="EWC58153.1"/>
    <property type="molecule type" value="Genomic_DNA"/>
</dbReference>
<dbReference type="Gene3D" id="1.20.1260.20">
    <property type="entry name" value="PPE superfamily"/>
    <property type="match status" value="1"/>
</dbReference>
<dbReference type="InterPro" id="IPR036689">
    <property type="entry name" value="ESAT-6-like_sf"/>
</dbReference>
<feature type="compositionally biased region" description="Low complexity" evidence="1">
    <location>
        <begin position="419"/>
        <end position="430"/>
    </location>
</feature>
<dbReference type="SUPFAM" id="SSF140453">
    <property type="entry name" value="EsxAB dimer-like"/>
    <property type="match status" value="1"/>
</dbReference>
<dbReference type="eggNOG" id="COG3266">
    <property type="taxonomic scope" value="Bacteria"/>
</dbReference>
<evidence type="ECO:0000313" key="3">
    <source>
        <dbReference type="Proteomes" id="UP000019277"/>
    </source>
</evidence>
<evidence type="ECO:0000313" key="2">
    <source>
        <dbReference type="EMBL" id="EWC58153.1"/>
    </source>
</evidence>
<comment type="caution">
    <text evidence="2">The sequence shown here is derived from an EMBL/GenBank/DDBJ whole genome shotgun (WGS) entry which is preliminary data.</text>
</comment>
<evidence type="ECO:0000256" key="1">
    <source>
        <dbReference type="SAM" id="MobiDB-lite"/>
    </source>
</evidence>
<proteinExistence type="predicted"/>